<keyword evidence="4 5" id="KW-0472">Membrane</keyword>
<evidence type="ECO:0000256" key="4">
    <source>
        <dbReference type="ARBA" id="ARBA00023136"/>
    </source>
</evidence>
<feature type="transmembrane region" description="Helical" evidence="5">
    <location>
        <begin position="191"/>
        <end position="208"/>
    </location>
</feature>
<comment type="subcellular location">
    <subcellularLocation>
        <location evidence="1">Membrane</location>
        <topology evidence="1">Multi-pass membrane protein</topology>
    </subcellularLocation>
</comment>
<dbReference type="Proteomes" id="UP001497392">
    <property type="component" value="Unassembled WGS sequence"/>
</dbReference>
<dbReference type="Gene3D" id="1.20.120.1780">
    <property type="entry name" value="UbiA prenyltransferase"/>
    <property type="match status" value="1"/>
</dbReference>
<evidence type="ECO:0000256" key="5">
    <source>
        <dbReference type="SAM" id="Phobius"/>
    </source>
</evidence>
<sequence length="383" mass="39660">MQTAVLANTSHVGRLSRYHKPGGRAISLLAGRAVRTANRQQCRLRQRPKPATVCASQRLSHHGQPVLDAALTLLYPGRRLHEQQEAAAYFEMARMVNLLPSCVLVYLGAWIAGGRSLQALLSAKVALLSAIAGSIAVGSCVLNDFFDYSVDIINEPNKPLPRHAVPLEGALLLSFALYTSVLIAGCMLEPPALRAIIATSAAATLLYTPVLKRLTFVKNVAVASVIALTPLTGALALGQGPGVLAAVAGPCAALFCGILHREILMDLNDVDGDRENGVHTVPVVLGKRAALAAAAGLAAACVGAAGAVLALNAGRGFLAALSPTCQLLVRAAGGVLLCLGSAPLFGNVMSIVRRNFDSATVKNAIDSSMQSIGICLLVAASFA</sequence>
<keyword evidence="3 5" id="KW-1133">Transmembrane helix</keyword>
<gene>
    <name evidence="6" type="primary">g7998</name>
    <name evidence="6" type="ORF">VP750_LOCUS6872</name>
</gene>
<feature type="transmembrane region" description="Helical" evidence="5">
    <location>
        <begin position="220"/>
        <end position="237"/>
    </location>
</feature>
<dbReference type="Pfam" id="PF01040">
    <property type="entry name" value="UbiA"/>
    <property type="match status" value="1"/>
</dbReference>
<protein>
    <submittedName>
        <fullName evidence="6">G7998 protein</fullName>
    </submittedName>
</protein>
<accession>A0ABP1FZD5</accession>
<feature type="transmembrane region" description="Helical" evidence="5">
    <location>
        <begin position="167"/>
        <end position="185"/>
    </location>
</feature>
<comment type="caution">
    <text evidence="6">The sequence shown here is derived from an EMBL/GenBank/DDBJ whole genome shotgun (WGS) entry which is preliminary data.</text>
</comment>
<organism evidence="6 7">
    <name type="scientific">Coccomyxa viridis</name>
    <dbReference type="NCBI Taxonomy" id="1274662"/>
    <lineage>
        <taxon>Eukaryota</taxon>
        <taxon>Viridiplantae</taxon>
        <taxon>Chlorophyta</taxon>
        <taxon>core chlorophytes</taxon>
        <taxon>Trebouxiophyceae</taxon>
        <taxon>Trebouxiophyceae incertae sedis</taxon>
        <taxon>Coccomyxaceae</taxon>
        <taxon>Coccomyxa</taxon>
    </lineage>
</organism>
<feature type="transmembrane region" description="Helical" evidence="5">
    <location>
        <begin position="125"/>
        <end position="146"/>
    </location>
</feature>
<name>A0ABP1FZD5_9CHLO</name>
<keyword evidence="7" id="KW-1185">Reference proteome</keyword>
<evidence type="ECO:0000313" key="6">
    <source>
        <dbReference type="EMBL" id="CAL5225213.1"/>
    </source>
</evidence>
<feature type="transmembrane region" description="Helical" evidence="5">
    <location>
        <begin position="331"/>
        <end position="352"/>
    </location>
</feature>
<dbReference type="Gene3D" id="1.10.357.140">
    <property type="entry name" value="UbiA prenyltransferase"/>
    <property type="match status" value="1"/>
</dbReference>
<evidence type="ECO:0000256" key="3">
    <source>
        <dbReference type="ARBA" id="ARBA00022989"/>
    </source>
</evidence>
<proteinExistence type="predicted"/>
<keyword evidence="2 5" id="KW-0812">Transmembrane</keyword>
<reference evidence="6 7" key="1">
    <citation type="submission" date="2024-06" db="EMBL/GenBank/DDBJ databases">
        <authorList>
            <person name="Kraege A."/>
            <person name="Thomma B."/>
        </authorList>
    </citation>
    <scope>NUCLEOTIDE SEQUENCE [LARGE SCALE GENOMIC DNA]</scope>
</reference>
<evidence type="ECO:0000256" key="1">
    <source>
        <dbReference type="ARBA" id="ARBA00004141"/>
    </source>
</evidence>
<feature type="transmembrane region" description="Helical" evidence="5">
    <location>
        <begin position="95"/>
        <end position="113"/>
    </location>
</feature>
<dbReference type="InterPro" id="IPR050475">
    <property type="entry name" value="Prenyltransferase_related"/>
</dbReference>
<dbReference type="InterPro" id="IPR044878">
    <property type="entry name" value="UbiA_sf"/>
</dbReference>
<feature type="transmembrane region" description="Helical" evidence="5">
    <location>
        <begin position="289"/>
        <end position="311"/>
    </location>
</feature>
<feature type="transmembrane region" description="Helical" evidence="5">
    <location>
        <begin position="243"/>
        <end position="260"/>
    </location>
</feature>
<dbReference type="PANTHER" id="PTHR42723">
    <property type="entry name" value="CHLOROPHYLL SYNTHASE"/>
    <property type="match status" value="1"/>
</dbReference>
<dbReference type="PANTHER" id="PTHR42723:SF1">
    <property type="entry name" value="CHLOROPHYLL SYNTHASE, CHLOROPLASTIC"/>
    <property type="match status" value="1"/>
</dbReference>
<evidence type="ECO:0000313" key="7">
    <source>
        <dbReference type="Proteomes" id="UP001497392"/>
    </source>
</evidence>
<evidence type="ECO:0000256" key="2">
    <source>
        <dbReference type="ARBA" id="ARBA00022692"/>
    </source>
</evidence>
<dbReference type="InterPro" id="IPR000537">
    <property type="entry name" value="UbiA_prenyltransferase"/>
</dbReference>
<dbReference type="EMBL" id="CAXHTA020000012">
    <property type="protein sequence ID" value="CAL5225213.1"/>
    <property type="molecule type" value="Genomic_DNA"/>
</dbReference>